<name>A0ABQ3XNL2_9ACTN</name>
<evidence type="ECO:0000259" key="5">
    <source>
        <dbReference type="PROSITE" id="PS50801"/>
    </source>
</evidence>
<dbReference type="CDD" id="cd06171">
    <property type="entry name" value="Sigma70_r4"/>
    <property type="match status" value="1"/>
</dbReference>
<dbReference type="EMBL" id="BOMG01000103">
    <property type="protein sequence ID" value="GID59985.1"/>
    <property type="molecule type" value="Genomic_DNA"/>
</dbReference>
<keyword evidence="7" id="KW-1185">Reference proteome</keyword>
<dbReference type="Gene3D" id="3.30.750.24">
    <property type="entry name" value="STAS domain"/>
    <property type="match status" value="1"/>
</dbReference>
<evidence type="ECO:0000256" key="2">
    <source>
        <dbReference type="ARBA" id="ARBA00023082"/>
    </source>
</evidence>
<dbReference type="Pfam" id="PF04545">
    <property type="entry name" value="Sigma70_r4"/>
    <property type="match status" value="1"/>
</dbReference>
<dbReference type="InterPro" id="IPR007630">
    <property type="entry name" value="RNA_pol_sigma70_r4"/>
</dbReference>
<dbReference type="PROSITE" id="PS50801">
    <property type="entry name" value="STAS"/>
    <property type="match status" value="1"/>
</dbReference>
<dbReference type="InterPro" id="IPR013325">
    <property type="entry name" value="RNA_pol_sigma_r2"/>
</dbReference>
<dbReference type="PANTHER" id="PTHR30385:SF4">
    <property type="entry name" value="RNA POLYMERASE SIGMA-E FACTOR"/>
    <property type="match status" value="1"/>
</dbReference>
<keyword evidence="3" id="KW-0238">DNA-binding</keyword>
<evidence type="ECO:0000256" key="3">
    <source>
        <dbReference type="ARBA" id="ARBA00023125"/>
    </source>
</evidence>
<dbReference type="Proteomes" id="UP000612282">
    <property type="component" value="Unassembled WGS sequence"/>
</dbReference>
<gene>
    <name evidence="6" type="ORF">Aco03nite_083890</name>
</gene>
<dbReference type="Pfam" id="PF04539">
    <property type="entry name" value="Sigma70_r3"/>
    <property type="match status" value="1"/>
</dbReference>
<dbReference type="InterPro" id="IPR013324">
    <property type="entry name" value="RNA_pol_sigma_r3/r4-like"/>
</dbReference>
<dbReference type="RefSeq" id="WP_203806569.1">
    <property type="nucleotide sequence ID" value="NZ_BAAAQE010000046.1"/>
</dbReference>
<dbReference type="Gene3D" id="1.20.120.1810">
    <property type="match status" value="1"/>
</dbReference>
<evidence type="ECO:0000256" key="1">
    <source>
        <dbReference type="ARBA" id="ARBA00023015"/>
    </source>
</evidence>
<keyword evidence="2" id="KW-0731">Sigma factor</keyword>
<dbReference type="InterPro" id="IPR058548">
    <property type="entry name" value="MlaB-like_STAS"/>
</dbReference>
<dbReference type="SUPFAM" id="SSF88946">
    <property type="entry name" value="Sigma2 domain of RNA polymerase sigma factors"/>
    <property type="match status" value="1"/>
</dbReference>
<dbReference type="InterPro" id="IPR014284">
    <property type="entry name" value="RNA_pol_sigma-70_dom"/>
</dbReference>
<feature type="domain" description="STAS" evidence="5">
    <location>
        <begin position="296"/>
        <end position="392"/>
    </location>
</feature>
<dbReference type="InterPro" id="IPR036513">
    <property type="entry name" value="STAS_dom_sf"/>
</dbReference>
<dbReference type="SUPFAM" id="SSF52091">
    <property type="entry name" value="SpoIIaa-like"/>
    <property type="match status" value="1"/>
</dbReference>
<reference evidence="6 7" key="1">
    <citation type="submission" date="2021-01" db="EMBL/GenBank/DDBJ databases">
        <title>Whole genome shotgun sequence of Actinoplanes couchii NBRC 106145.</title>
        <authorList>
            <person name="Komaki H."/>
            <person name="Tamura T."/>
        </authorList>
    </citation>
    <scope>NUCLEOTIDE SEQUENCE [LARGE SCALE GENOMIC DNA]</scope>
    <source>
        <strain evidence="6 7">NBRC 106145</strain>
    </source>
</reference>
<evidence type="ECO:0000256" key="4">
    <source>
        <dbReference type="ARBA" id="ARBA00023163"/>
    </source>
</evidence>
<proteinExistence type="predicted"/>
<dbReference type="InterPro" id="IPR002645">
    <property type="entry name" value="STAS_dom"/>
</dbReference>
<dbReference type="InterPro" id="IPR007624">
    <property type="entry name" value="RNA_pol_sigma70_r3"/>
</dbReference>
<dbReference type="Pfam" id="PF13466">
    <property type="entry name" value="STAS_2"/>
    <property type="match status" value="1"/>
</dbReference>
<sequence length="392" mass="41959">MLPTPRVSGPTGTRPSRAPREDLDAVAEHYAHERDAAGDVRAGRLREQMISAALPMADRLARRYRGGTEPLADLEQVARLGLVKVVDRYHPERGSFTAYAVMCIVGELKRHLRDRTWAVHVPRPMQEQSRAVIRHETDLTGELGRQPTDTETARRAGLTAAGVDRARVTAAGHRSLSLDTPVGDGDASFGDLLGATDSALEKVADSVTLAGLIAALPERDRRLVVASFYGGRSQSDIAAEFGISQMQVSRLLARTVAWLREGLLTDRVPPVPGRSGREGDTFAITVTPSAGGRIEVRIRGEVDRDNAGRLRTALLDVVCGQPAGLRVVLQLGEVPLLDAAGVRVLRAVYESGRARGVTVTATGLSPVIHRIATVCGLTPMLADDSGPASFTS</sequence>
<accession>A0ABQ3XNL2</accession>
<dbReference type="CDD" id="cd07043">
    <property type="entry name" value="STAS_anti-anti-sigma_factors"/>
    <property type="match status" value="1"/>
</dbReference>
<dbReference type="NCBIfam" id="TIGR02937">
    <property type="entry name" value="sigma70-ECF"/>
    <property type="match status" value="1"/>
</dbReference>
<comment type="caution">
    <text evidence="6">The sequence shown here is derived from an EMBL/GenBank/DDBJ whole genome shotgun (WGS) entry which is preliminary data.</text>
</comment>
<organism evidence="6 7">
    <name type="scientific">Actinoplanes couchii</name>
    <dbReference type="NCBI Taxonomy" id="403638"/>
    <lineage>
        <taxon>Bacteria</taxon>
        <taxon>Bacillati</taxon>
        <taxon>Actinomycetota</taxon>
        <taxon>Actinomycetes</taxon>
        <taxon>Micromonosporales</taxon>
        <taxon>Micromonosporaceae</taxon>
        <taxon>Actinoplanes</taxon>
    </lineage>
</organism>
<keyword evidence="4" id="KW-0804">Transcription</keyword>
<dbReference type="SUPFAM" id="SSF88659">
    <property type="entry name" value="Sigma3 and sigma4 domains of RNA polymerase sigma factors"/>
    <property type="match status" value="2"/>
</dbReference>
<dbReference type="InterPro" id="IPR007627">
    <property type="entry name" value="RNA_pol_sigma70_r2"/>
</dbReference>
<evidence type="ECO:0000313" key="6">
    <source>
        <dbReference type="EMBL" id="GID59985.1"/>
    </source>
</evidence>
<dbReference type="PANTHER" id="PTHR30385">
    <property type="entry name" value="SIGMA FACTOR F FLAGELLAR"/>
    <property type="match status" value="1"/>
</dbReference>
<keyword evidence="1" id="KW-0805">Transcription regulation</keyword>
<evidence type="ECO:0000313" key="7">
    <source>
        <dbReference type="Proteomes" id="UP000612282"/>
    </source>
</evidence>
<protein>
    <recommendedName>
        <fullName evidence="5">STAS domain-containing protein</fullName>
    </recommendedName>
</protein>
<dbReference type="Gene3D" id="1.20.140.160">
    <property type="match status" value="1"/>
</dbReference>
<dbReference type="Pfam" id="PF04542">
    <property type="entry name" value="Sigma70_r2"/>
    <property type="match status" value="1"/>
</dbReference>